<dbReference type="Proteomes" id="UP000019487">
    <property type="component" value="Unassembled WGS sequence"/>
</dbReference>
<name>W9C5R7_SCLBF</name>
<reference evidence="6 7" key="1">
    <citation type="journal article" date="2014" name="Genome Announc.">
        <title>Draft genome sequence of Sclerotinia borealis, a psychrophilic plant pathogenic fungus.</title>
        <authorList>
            <person name="Mardanov A.V."/>
            <person name="Beletsky A.V."/>
            <person name="Kadnikov V.V."/>
            <person name="Ignatov A.N."/>
            <person name="Ravin N.V."/>
        </authorList>
    </citation>
    <scope>NUCLEOTIDE SEQUENCE [LARGE SCALE GENOMIC DNA]</scope>
    <source>
        <strain evidence="7">F-4157</strain>
    </source>
</reference>
<evidence type="ECO:0000313" key="7">
    <source>
        <dbReference type="Proteomes" id="UP000019487"/>
    </source>
</evidence>
<evidence type="ECO:0000256" key="2">
    <source>
        <dbReference type="ARBA" id="ARBA00022692"/>
    </source>
</evidence>
<accession>W9C5R7</accession>
<keyword evidence="4" id="KW-0472">Membrane</keyword>
<dbReference type="PANTHER" id="PTHR23501">
    <property type="entry name" value="MAJOR FACILITATOR SUPERFAMILY"/>
    <property type="match status" value="1"/>
</dbReference>
<dbReference type="InterPro" id="IPR036259">
    <property type="entry name" value="MFS_trans_sf"/>
</dbReference>
<comment type="subcellular location">
    <subcellularLocation>
        <location evidence="1">Membrane</location>
        <topology evidence="1">Multi-pass membrane protein</topology>
    </subcellularLocation>
</comment>
<dbReference type="GO" id="GO:0022857">
    <property type="term" value="F:transmembrane transporter activity"/>
    <property type="evidence" value="ECO:0007669"/>
    <property type="project" value="InterPro"/>
</dbReference>
<dbReference type="PANTHER" id="PTHR23501:SF156">
    <property type="entry name" value="TRANSPORTER, PUTATIVE-RELATED"/>
    <property type="match status" value="1"/>
</dbReference>
<dbReference type="Gene3D" id="1.20.1720.10">
    <property type="entry name" value="Multidrug resistance protein D"/>
    <property type="match status" value="1"/>
</dbReference>
<dbReference type="EMBL" id="AYSA01000742">
    <property type="protein sequence ID" value="ESZ89890.1"/>
    <property type="molecule type" value="Genomic_DNA"/>
</dbReference>
<organism evidence="6 7">
    <name type="scientific">Sclerotinia borealis (strain F-4128)</name>
    <dbReference type="NCBI Taxonomy" id="1432307"/>
    <lineage>
        <taxon>Eukaryota</taxon>
        <taxon>Fungi</taxon>
        <taxon>Dikarya</taxon>
        <taxon>Ascomycota</taxon>
        <taxon>Pezizomycotina</taxon>
        <taxon>Leotiomycetes</taxon>
        <taxon>Helotiales</taxon>
        <taxon>Sclerotiniaceae</taxon>
        <taxon>Sclerotinia</taxon>
    </lineage>
</organism>
<gene>
    <name evidence="6" type="ORF">SBOR_9726</name>
</gene>
<dbReference type="SUPFAM" id="SSF103473">
    <property type="entry name" value="MFS general substrate transporter"/>
    <property type="match status" value="1"/>
</dbReference>
<dbReference type="GO" id="GO:0005886">
    <property type="term" value="C:plasma membrane"/>
    <property type="evidence" value="ECO:0007669"/>
    <property type="project" value="TreeGrafter"/>
</dbReference>
<dbReference type="HOGENOM" id="CLU_2279117_0_0_1"/>
<dbReference type="AlphaFoldDB" id="W9C5R7"/>
<protein>
    <submittedName>
        <fullName evidence="6">MFS transporter</fullName>
    </submittedName>
</protein>
<keyword evidence="7" id="KW-1185">Reference proteome</keyword>
<sequence length="102" mass="11161">MTRLLESSLLADKMLEASAKNAAILLSVRIIQAVGGGGREALCEITSTDLTLSIERLICIGILGMTWADGSILAPMVGVLFIQYVCWRWIAWVNLPLMRITL</sequence>
<keyword evidence="2" id="KW-0812">Transmembrane</keyword>
<dbReference type="PROSITE" id="PS50850">
    <property type="entry name" value="MFS"/>
    <property type="match status" value="1"/>
</dbReference>
<evidence type="ECO:0000259" key="5">
    <source>
        <dbReference type="PROSITE" id="PS50850"/>
    </source>
</evidence>
<evidence type="ECO:0000256" key="1">
    <source>
        <dbReference type="ARBA" id="ARBA00004141"/>
    </source>
</evidence>
<feature type="domain" description="Major facilitator superfamily (MFS) profile" evidence="5">
    <location>
        <begin position="1"/>
        <end position="102"/>
    </location>
</feature>
<dbReference type="InterPro" id="IPR020846">
    <property type="entry name" value="MFS_dom"/>
</dbReference>
<evidence type="ECO:0000256" key="4">
    <source>
        <dbReference type="ARBA" id="ARBA00023136"/>
    </source>
</evidence>
<comment type="caution">
    <text evidence="6">The sequence shown here is derived from an EMBL/GenBank/DDBJ whole genome shotgun (WGS) entry which is preliminary data.</text>
</comment>
<keyword evidence="3" id="KW-1133">Transmembrane helix</keyword>
<evidence type="ECO:0000313" key="6">
    <source>
        <dbReference type="EMBL" id="ESZ89890.1"/>
    </source>
</evidence>
<dbReference type="OrthoDB" id="4139357at2759"/>
<evidence type="ECO:0000256" key="3">
    <source>
        <dbReference type="ARBA" id="ARBA00022989"/>
    </source>
</evidence>
<proteinExistence type="predicted"/>